<proteinExistence type="predicted"/>
<sequence length="60" mass="6802">MTRQPKSMKEGRKAFHQHQDSHSQCRPEGEHNVHADASSTTLSKCEANPKHHSPKDLTEL</sequence>
<protein>
    <submittedName>
        <fullName evidence="2">Uncharacterized protein</fullName>
    </submittedName>
</protein>
<dbReference type="AlphaFoldDB" id="A0A5B7DIB8"/>
<name>A0A5B7DIB8_PORTR</name>
<organism evidence="2 3">
    <name type="scientific">Portunus trituberculatus</name>
    <name type="common">Swimming crab</name>
    <name type="synonym">Neptunus trituberculatus</name>
    <dbReference type="NCBI Taxonomy" id="210409"/>
    <lineage>
        <taxon>Eukaryota</taxon>
        <taxon>Metazoa</taxon>
        <taxon>Ecdysozoa</taxon>
        <taxon>Arthropoda</taxon>
        <taxon>Crustacea</taxon>
        <taxon>Multicrustacea</taxon>
        <taxon>Malacostraca</taxon>
        <taxon>Eumalacostraca</taxon>
        <taxon>Eucarida</taxon>
        <taxon>Decapoda</taxon>
        <taxon>Pleocyemata</taxon>
        <taxon>Brachyura</taxon>
        <taxon>Eubrachyura</taxon>
        <taxon>Portunoidea</taxon>
        <taxon>Portunidae</taxon>
        <taxon>Portuninae</taxon>
        <taxon>Portunus</taxon>
    </lineage>
</organism>
<accession>A0A5B7DIB8</accession>
<comment type="caution">
    <text evidence="2">The sequence shown here is derived from an EMBL/GenBank/DDBJ whole genome shotgun (WGS) entry which is preliminary data.</text>
</comment>
<keyword evidence="3" id="KW-1185">Reference proteome</keyword>
<feature type="region of interest" description="Disordered" evidence="1">
    <location>
        <begin position="1"/>
        <end position="60"/>
    </location>
</feature>
<reference evidence="2 3" key="1">
    <citation type="submission" date="2019-05" db="EMBL/GenBank/DDBJ databases">
        <title>Another draft genome of Portunus trituberculatus and its Hox gene families provides insights of decapod evolution.</title>
        <authorList>
            <person name="Jeong J.-H."/>
            <person name="Song I."/>
            <person name="Kim S."/>
            <person name="Choi T."/>
            <person name="Kim D."/>
            <person name="Ryu S."/>
            <person name="Kim W."/>
        </authorList>
    </citation>
    <scope>NUCLEOTIDE SEQUENCE [LARGE SCALE GENOMIC DNA]</scope>
    <source>
        <tissue evidence="2">Muscle</tissue>
    </source>
</reference>
<evidence type="ECO:0000256" key="1">
    <source>
        <dbReference type="SAM" id="MobiDB-lite"/>
    </source>
</evidence>
<gene>
    <name evidence="2" type="ORF">E2C01_013765</name>
</gene>
<feature type="compositionally biased region" description="Basic and acidic residues" evidence="1">
    <location>
        <begin position="7"/>
        <end position="34"/>
    </location>
</feature>
<dbReference type="EMBL" id="VSRR010000912">
    <property type="protein sequence ID" value="MPC20806.1"/>
    <property type="molecule type" value="Genomic_DNA"/>
</dbReference>
<evidence type="ECO:0000313" key="3">
    <source>
        <dbReference type="Proteomes" id="UP000324222"/>
    </source>
</evidence>
<evidence type="ECO:0000313" key="2">
    <source>
        <dbReference type="EMBL" id="MPC20806.1"/>
    </source>
</evidence>
<dbReference type="Proteomes" id="UP000324222">
    <property type="component" value="Unassembled WGS sequence"/>
</dbReference>